<dbReference type="Proteomes" id="UP000685013">
    <property type="component" value="Chromosome 4"/>
</dbReference>
<dbReference type="InterPro" id="IPR013087">
    <property type="entry name" value="Znf_C2H2_type"/>
</dbReference>
<reference evidence="7 8" key="1">
    <citation type="journal article" date="2021" name="Hortic Res">
        <title>The domestication of Cucurbita argyrosperma as revealed by the genome of its wild relative.</title>
        <authorList>
            <person name="Barrera-Redondo J."/>
            <person name="Sanchez-de la Vega G."/>
            <person name="Aguirre-Liguori J.A."/>
            <person name="Castellanos-Morales G."/>
            <person name="Gutierrez-Guerrero Y.T."/>
            <person name="Aguirre-Dugua X."/>
            <person name="Aguirre-Planter E."/>
            <person name="Tenaillon M.I."/>
            <person name="Lira-Saade R."/>
            <person name="Eguiarte L.E."/>
        </authorList>
    </citation>
    <scope>NUCLEOTIDE SEQUENCE [LARGE SCALE GENOMIC DNA]</scope>
    <source>
        <strain evidence="7">JBR-2021</strain>
    </source>
</reference>
<dbReference type="PROSITE" id="PS50157">
    <property type="entry name" value="ZINC_FINGER_C2H2_2"/>
    <property type="match status" value="1"/>
</dbReference>
<dbReference type="AlphaFoldDB" id="A0AAV6NP80"/>
<keyword evidence="2" id="KW-0677">Repeat</keyword>
<keyword evidence="1" id="KW-0479">Metal-binding</keyword>
<gene>
    <name evidence="7" type="primary">TFIIIA</name>
    <name evidence="7" type="ORF">SDJN03_06355</name>
</gene>
<evidence type="ECO:0000256" key="1">
    <source>
        <dbReference type="ARBA" id="ARBA00022723"/>
    </source>
</evidence>
<dbReference type="FunFam" id="3.30.160.60:FF:000100">
    <property type="entry name" value="Zinc finger 45-like"/>
    <property type="match status" value="1"/>
</dbReference>
<proteinExistence type="predicted"/>
<name>A0AAV6NP80_9ROSI</name>
<sequence>MQMKHPWDGMGDGFITVRSPRCMVDSLEGRREQPSNTAESSVGDVAISAITVPSSLLLPSVVAVAAAWWHSSHSIFLTHVPKMESGKHNDGGGDKTINGKSNICQECGAEFKKPAYLKQHMQSHSLEEQLLKYIEIM</sequence>
<dbReference type="PROSITE" id="PS00028">
    <property type="entry name" value="ZINC_FINGER_C2H2_1"/>
    <property type="match status" value="1"/>
</dbReference>
<evidence type="ECO:0000256" key="2">
    <source>
        <dbReference type="ARBA" id="ARBA00022737"/>
    </source>
</evidence>
<evidence type="ECO:0000313" key="8">
    <source>
        <dbReference type="Proteomes" id="UP000685013"/>
    </source>
</evidence>
<comment type="caution">
    <text evidence="7">The sequence shown here is derived from an EMBL/GenBank/DDBJ whole genome shotgun (WGS) entry which is preliminary data.</text>
</comment>
<accession>A0AAV6NP80</accession>
<dbReference type="GO" id="GO:0008270">
    <property type="term" value="F:zinc ion binding"/>
    <property type="evidence" value="ECO:0007669"/>
    <property type="project" value="UniProtKB-KW"/>
</dbReference>
<evidence type="ECO:0000256" key="4">
    <source>
        <dbReference type="ARBA" id="ARBA00022833"/>
    </source>
</evidence>
<feature type="domain" description="C2H2-type" evidence="6">
    <location>
        <begin position="102"/>
        <end position="129"/>
    </location>
</feature>
<organism evidence="7 8">
    <name type="scientific">Cucurbita argyrosperma subsp. sororia</name>
    <dbReference type="NCBI Taxonomy" id="37648"/>
    <lineage>
        <taxon>Eukaryota</taxon>
        <taxon>Viridiplantae</taxon>
        <taxon>Streptophyta</taxon>
        <taxon>Embryophyta</taxon>
        <taxon>Tracheophyta</taxon>
        <taxon>Spermatophyta</taxon>
        <taxon>Magnoliopsida</taxon>
        <taxon>eudicotyledons</taxon>
        <taxon>Gunneridae</taxon>
        <taxon>Pentapetalae</taxon>
        <taxon>rosids</taxon>
        <taxon>fabids</taxon>
        <taxon>Cucurbitales</taxon>
        <taxon>Cucurbitaceae</taxon>
        <taxon>Cucurbiteae</taxon>
        <taxon>Cucurbita</taxon>
    </lineage>
</organism>
<evidence type="ECO:0000256" key="5">
    <source>
        <dbReference type="PROSITE-ProRule" id="PRU00042"/>
    </source>
</evidence>
<keyword evidence="3 5" id="KW-0863">Zinc-finger</keyword>
<evidence type="ECO:0000313" key="7">
    <source>
        <dbReference type="EMBL" id="KAG6601122.1"/>
    </source>
</evidence>
<dbReference type="EMBL" id="JAGKQH010000004">
    <property type="protein sequence ID" value="KAG6601122.1"/>
    <property type="molecule type" value="Genomic_DNA"/>
</dbReference>
<evidence type="ECO:0000259" key="6">
    <source>
        <dbReference type="PROSITE" id="PS50157"/>
    </source>
</evidence>
<protein>
    <submittedName>
        <fullName evidence="7">Transcription factor IIIA</fullName>
    </submittedName>
</protein>
<keyword evidence="8" id="KW-1185">Reference proteome</keyword>
<evidence type="ECO:0000256" key="3">
    <source>
        <dbReference type="ARBA" id="ARBA00022771"/>
    </source>
</evidence>
<keyword evidence="4" id="KW-0862">Zinc</keyword>
<feature type="non-terminal residue" evidence="7">
    <location>
        <position position="1"/>
    </location>
</feature>